<accession>A0AAN7PE54</accession>
<dbReference type="AlphaFoldDB" id="A0AAN7PE54"/>
<comment type="caution">
    <text evidence="2">The sequence shown here is derived from an EMBL/GenBank/DDBJ whole genome shotgun (WGS) entry which is preliminary data.</text>
</comment>
<proteinExistence type="predicted"/>
<organism evidence="2 3">
    <name type="scientific">Aquatica leii</name>
    <dbReference type="NCBI Taxonomy" id="1421715"/>
    <lineage>
        <taxon>Eukaryota</taxon>
        <taxon>Metazoa</taxon>
        <taxon>Ecdysozoa</taxon>
        <taxon>Arthropoda</taxon>
        <taxon>Hexapoda</taxon>
        <taxon>Insecta</taxon>
        <taxon>Pterygota</taxon>
        <taxon>Neoptera</taxon>
        <taxon>Endopterygota</taxon>
        <taxon>Coleoptera</taxon>
        <taxon>Polyphaga</taxon>
        <taxon>Elateriformia</taxon>
        <taxon>Elateroidea</taxon>
        <taxon>Lampyridae</taxon>
        <taxon>Luciolinae</taxon>
        <taxon>Aquatica</taxon>
    </lineage>
</organism>
<name>A0AAN7PE54_9COLE</name>
<keyword evidence="3" id="KW-1185">Reference proteome</keyword>
<sequence length="564" mass="65047">MDSFYEVPRNAPKPRSVETISTIPSVPEVSMLFEPQLKSNDNTFNDSVYLSYKAWKERSQNQIVTRPEVRDCRLNFQKQPQEPFARKKMQPFEEIYMANIPNRHLDLSIIEPPKVSPKKGIENINPNIQSQVKSPPENIKSKRFDAYDYETWRSKRDALDKFLTEDSNRSGVGNKNRIIDLYNYKPDHSEPKNFTTPALVNKENYMLNTTEPRCKCKDLESTSNQSNDFAMKDLLQIIRQQNEQILILQKQVATLINNKDTIKDRANTILFQDQCKTSTQVENKPPQFLPKKASLHQISLDVMTSFELSIRRPTNPKVYPQQSQICEITETESNNTVSENILDGIERPRDITLSLNAPQLRVPERCPTPLNSIKVDMKDYSSDDEEEPTCPEWTFYNNIMTQVNHILKKSGIRPSNTPISAGTMGPGDVIKQNMMKKVKETTIKHLKNIGVCVPPDNTDDFHLGNKETNNNSNEISFAVQQLLMKYLPNEYLAKVRGDQNNFHKPKQMGRIKRRPEFSMATVQYMQKYNLLNDNPNSGLGPMAERDNFDRILDTTAIRQQPKLL</sequence>
<evidence type="ECO:0000256" key="1">
    <source>
        <dbReference type="SAM" id="Coils"/>
    </source>
</evidence>
<keyword evidence="1" id="KW-0175">Coiled coil</keyword>
<evidence type="ECO:0000313" key="3">
    <source>
        <dbReference type="Proteomes" id="UP001353858"/>
    </source>
</evidence>
<reference evidence="3" key="1">
    <citation type="submission" date="2023-01" db="EMBL/GenBank/DDBJ databases">
        <title>Key to firefly adult light organ development and bioluminescence: homeobox transcription factors regulate luciferase expression and transportation to peroxisome.</title>
        <authorList>
            <person name="Fu X."/>
        </authorList>
    </citation>
    <scope>NUCLEOTIDE SEQUENCE [LARGE SCALE GENOMIC DNA]</scope>
</reference>
<gene>
    <name evidence="2" type="ORF">RN001_006936</name>
</gene>
<feature type="coiled-coil region" evidence="1">
    <location>
        <begin position="231"/>
        <end position="258"/>
    </location>
</feature>
<dbReference type="Proteomes" id="UP001353858">
    <property type="component" value="Unassembled WGS sequence"/>
</dbReference>
<dbReference type="EMBL" id="JARPUR010000002">
    <property type="protein sequence ID" value="KAK4883617.1"/>
    <property type="molecule type" value="Genomic_DNA"/>
</dbReference>
<protein>
    <submittedName>
        <fullName evidence="2">Uncharacterized protein</fullName>
    </submittedName>
</protein>
<evidence type="ECO:0000313" key="2">
    <source>
        <dbReference type="EMBL" id="KAK4883617.1"/>
    </source>
</evidence>